<protein>
    <submittedName>
        <fullName evidence="6">Tn3 family transposase</fullName>
    </submittedName>
</protein>
<evidence type="ECO:0000256" key="3">
    <source>
        <dbReference type="ARBA" id="ARBA00023125"/>
    </source>
</evidence>
<evidence type="ECO:0000256" key="2">
    <source>
        <dbReference type="ARBA" id="ARBA00022578"/>
    </source>
</evidence>
<keyword evidence="6" id="KW-0614">Plasmid</keyword>
<comment type="similarity">
    <text evidence="1">Belongs to the transposase 7 family.</text>
</comment>
<keyword evidence="7" id="KW-1185">Reference proteome</keyword>
<evidence type="ECO:0000259" key="5">
    <source>
        <dbReference type="Pfam" id="PF01526"/>
    </source>
</evidence>
<keyword evidence="3" id="KW-0238">DNA-binding</keyword>
<organism evidence="6 7">
    <name type="scientific">Skermanella cutis</name>
    <dbReference type="NCBI Taxonomy" id="2775420"/>
    <lineage>
        <taxon>Bacteria</taxon>
        <taxon>Pseudomonadati</taxon>
        <taxon>Pseudomonadota</taxon>
        <taxon>Alphaproteobacteria</taxon>
        <taxon>Rhodospirillales</taxon>
        <taxon>Azospirillaceae</taxon>
        <taxon>Skermanella</taxon>
    </lineage>
</organism>
<dbReference type="Proteomes" id="UP000595197">
    <property type="component" value="Plasmid pTT6-4"/>
</dbReference>
<evidence type="ECO:0000313" key="7">
    <source>
        <dbReference type="Proteomes" id="UP000595197"/>
    </source>
</evidence>
<keyword evidence="2" id="KW-0815">Transposition</keyword>
<gene>
    <name evidence="6" type="ORF">IGS68_34745</name>
</gene>
<accession>A0ABX7BI51</accession>
<geneLocation type="plasmid" evidence="6 7">
    <name>pTT6-4</name>
</geneLocation>
<feature type="domain" description="Tn3 transposase DDE" evidence="5">
    <location>
        <begin position="420"/>
        <end position="809"/>
    </location>
</feature>
<dbReference type="Pfam" id="PF01526">
    <property type="entry name" value="DDE_Tnp_Tn3"/>
    <property type="match status" value="1"/>
</dbReference>
<evidence type="ECO:0000256" key="4">
    <source>
        <dbReference type="ARBA" id="ARBA00023172"/>
    </source>
</evidence>
<dbReference type="InterPro" id="IPR002513">
    <property type="entry name" value="Tn3_Tnp_DDE_dom"/>
</dbReference>
<reference evidence="6" key="1">
    <citation type="submission" date="2021-02" db="EMBL/GenBank/DDBJ databases">
        <title>Skermanella TT6 skin isolate.</title>
        <authorList>
            <person name="Lee K."/>
            <person name="Ganzorig M."/>
        </authorList>
    </citation>
    <scope>NUCLEOTIDE SEQUENCE</scope>
    <source>
        <strain evidence="6">TT6</strain>
    </source>
</reference>
<sequence>MWGSFIRPLHQALNGLFNRLAARLPSSLRAALDRLVGQLADDAGTEGRASLGRYRTPSAASMGRFTREACQRLDEITVMLADLPDLAEVPQRVRQQLAQLCRRYDGRALRRFPPDKRHGLLVCFLLDRRQGLLDDLVQAHDNHMTGLMRRARHAAEAEARRLRRAAEDGLLTLVDTGKAVLAGDPEESVAGLRGRLGAERLRGAVAACEAVSTQDSRGVVDAVLARYPDLRKSLPAFLSLPFTSDTGHDDLPRAIDLVRQLDRGEIKTLPEDAPTGFVPPGWRTVLRDERGRLRRSVWETALALAVRDALRSGDLHLPDSRRHAGFWSLVLDERLWASARTGAYADLGLPERPAEHLADLARAIETAAGAFAAGRAANDFAGIEQGQLRLHRPDALPLSPEVRHLRREIESRMPRVRIEDVLLEVDQRCGFSRAFHPLAGYEPRAQDTYRALLATLIAHGTNLGLTAMGDSVEDLTAADLQQTARWLVRDATLKAASARIVEHLHQVDFAAVWGDGRLSSSDGQRFRAPPGTLIGAYHPRYFGHYDKAVTVYTHVSDRIGVFATQLISCAPREATYVLDGLLENDTSLDPRQHTTDTHGFTEPLWGLCHLLGIDFMPRLKDLSDQRLWRPEGAAIPEDLAALFAGTSETTLLIEQWDQLVRVAASLKARTAPAHVVLQRLTAGGPNDRVAKALTTLGRLVKTRNVLRYLHDAPLRRRIQAQLNRGESRHALARWLFFANQGEFRTSDYEAMMNRASCLGLLSNAVVLWNTLQMARIVSELRTGGMTIADQDLAHVWPLQRRHIVPSGVYFVNRTMPAFDLPEPVEV</sequence>
<evidence type="ECO:0000313" key="6">
    <source>
        <dbReference type="EMBL" id="QQP94027.1"/>
    </source>
</evidence>
<dbReference type="RefSeq" id="WP_201083915.1">
    <property type="nucleotide sequence ID" value="NZ_CP067424.1"/>
</dbReference>
<dbReference type="NCBIfam" id="NF033527">
    <property type="entry name" value="transpos_Tn3"/>
    <property type="match status" value="1"/>
</dbReference>
<proteinExistence type="inferred from homology"/>
<dbReference type="InterPro" id="IPR047653">
    <property type="entry name" value="Tn3-like_transpos"/>
</dbReference>
<keyword evidence="4" id="KW-0233">DNA recombination</keyword>
<name>A0ABX7BI51_9PROT</name>
<dbReference type="EMBL" id="CP067424">
    <property type="protein sequence ID" value="QQP94027.1"/>
    <property type="molecule type" value="Genomic_DNA"/>
</dbReference>
<evidence type="ECO:0000256" key="1">
    <source>
        <dbReference type="ARBA" id="ARBA00009402"/>
    </source>
</evidence>